<evidence type="ECO:0000313" key="1">
    <source>
        <dbReference type="EMBL" id="OWK27871.1"/>
    </source>
</evidence>
<protein>
    <submittedName>
        <fullName evidence="1">Uncharacterized protein</fullName>
    </submittedName>
</protein>
<dbReference type="Proteomes" id="UP000197783">
    <property type="component" value="Unassembled WGS sequence"/>
</dbReference>
<reference evidence="1 2" key="1">
    <citation type="submission" date="2017-03" db="EMBL/GenBank/DDBJ databases">
        <title>Genome sequence of Sphingomonas mucosissima DSM 17494.</title>
        <authorList>
            <person name="Poehlein A."/>
            <person name="Wuebbeler J.H."/>
            <person name="Steinbuechel A."/>
            <person name="Daniel R."/>
        </authorList>
    </citation>
    <scope>NUCLEOTIDE SEQUENCE [LARGE SCALE GENOMIC DNA]</scope>
    <source>
        <strain evidence="1 2">DSM 17494</strain>
    </source>
</reference>
<evidence type="ECO:0000313" key="2">
    <source>
        <dbReference type="Proteomes" id="UP000197783"/>
    </source>
</evidence>
<dbReference type="AlphaFoldDB" id="A0A245ZDN2"/>
<accession>A0A245ZDN2</accession>
<proteinExistence type="predicted"/>
<sequence length="69" mass="7348">MLLQRDGDGIARGRLELPAGAERRVDAQLSPFSNTQAAAAGNAIKLHVPLPGTPRDVTFIAERPSVLPF</sequence>
<comment type="caution">
    <text evidence="1">The sequence shown here is derived from an EMBL/GenBank/DDBJ whole genome shotgun (WGS) entry which is preliminary data.</text>
</comment>
<dbReference type="EMBL" id="NBBJ01000008">
    <property type="protein sequence ID" value="OWK27871.1"/>
    <property type="molecule type" value="Genomic_DNA"/>
</dbReference>
<keyword evidence="2" id="KW-1185">Reference proteome</keyword>
<gene>
    <name evidence="1" type="ORF">SPMU_33040</name>
</gene>
<organism evidence="1 2">
    <name type="scientific">Sphingomonas mucosissima</name>
    <dbReference type="NCBI Taxonomy" id="370959"/>
    <lineage>
        <taxon>Bacteria</taxon>
        <taxon>Pseudomonadati</taxon>
        <taxon>Pseudomonadota</taxon>
        <taxon>Alphaproteobacteria</taxon>
        <taxon>Sphingomonadales</taxon>
        <taxon>Sphingomonadaceae</taxon>
        <taxon>Sphingomonas</taxon>
    </lineage>
</organism>
<name>A0A245ZDN2_9SPHN</name>